<dbReference type="EMBL" id="NXLZ01000023">
    <property type="protein sequence ID" value="TKX28172.1"/>
    <property type="molecule type" value="Genomic_DNA"/>
</dbReference>
<dbReference type="RefSeq" id="WP_137621352.1">
    <property type="nucleotide sequence ID" value="NZ_NXLZ01000023.1"/>
</dbReference>
<proteinExistence type="predicted"/>
<dbReference type="Gene3D" id="1.10.260.40">
    <property type="entry name" value="lambda repressor-like DNA-binding domains"/>
    <property type="match status" value="1"/>
</dbReference>
<dbReference type="GO" id="GO:0003677">
    <property type="term" value="F:DNA binding"/>
    <property type="evidence" value="ECO:0007669"/>
    <property type="project" value="InterPro"/>
</dbReference>
<reference evidence="1 2" key="1">
    <citation type="submission" date="2018-05" db="EMBL/GenBank/DDBJ databases">
        <title>Novel Campyloabacter and Helicobacter Species and Strains.</title>
        <authorList>
            <person name="Mannion A.J."/>
            <person name="Shen Z."/>
            <person name="Fox J.G."/>
        </authorList>
    </citation>
    <scope>NUCLEOTIDE SEQUENCE [LARGE SCALE GENOMIC DNA]</scope>
    <source>
        <strain evidence="2">MIT17-664</strain>
    </source>
</reference>
<protein>
    <submittedName>
        <fullName evidence="1">Transcriptional regulator</fullName>
    </submittedName>
</protein>
<dbReference type="OrthoDB" id="5359665at2"/>
<name>A0A4V6DVN6_9BACT</name>
<evidence type="ECO:0000313" key="1">
    <source>
        <dbReference type="EMBL" id="TKX28172.1"/>
    </source>
</evidence>
<keyword evidence="2" id="KW-1185">Reference proteome</keyword>
<dbReference type="SUPFAM" id="SSF47413">
    <property type="entry name" value="lambda repressor-like DNA-binding domains"/>
    <property type="match status" value="1"/>
</dbReference>
<evidence type="ECO:0000313" key="2">
    <source>
        <dbReference type="Proteomes" id="UP000308838"/>
    </source>
</evidence>
<comment type="caution">
    <text evidence="1">The sequence shown here is derived from an EMBL/GenBank/DDBJ whole genome shotgun (WGS) entry which is preliminary data.</text>
</comment>
<sequence>MTAQEIKDFCKERNLTYKELAKHLGLSEGGLTNAITNDKITASIEHSLKMYQRILELENDLKDFEELKNILEKILKK</sequence>
<accession>A0A4V6DVN6</accession>
<dbReference type="InterPro" id="IPR010982">
    <property type="entry name" value="Lambda_DNA-bd_dom_sf"/>
</dbReference>
<gene>
    <name evidence="1" type="ORF">CQA69_08525</name>
</gene>
<dbReference type="AlphaFoldDB" id="A0A4V6DVN6"/>
<organism evidence="1 2">
    <name type="scientific">Campylobacter estrildidarum</name>
    <dbReference type="NCBI Taxonomy" id="2510189"/>
    <lineage>
        <taxon>Bacteria</taxon>
        <taxon>Pseudomonadati</taxon>
        <taxon>Campylobacterota</taxon>
        <taxon>Epsilonproteobacteria</taxon>
        <taxon>Campylobacterales</taxon>
        <taxon>Campylobacteraceae</taxon>
        <taxon>Campylobacter</taxon>
    </lineage>
</organism>
<dbReference type="Proteomes" id="UP000308838">
    <property type="component" value="Unassembled WGS sequence"/>
</dbReference>